<keyword evidence="7" id="KW-0418">Kinase</keyword>
<keyword evidence="4" id="KW-0762">Sugar transport</keyword>
<name>A0A2G0E5Z4_ENTFC</name>
<keyword evidence="5" id="KW-0808">Transferase</keyword>
<feature type="non-terminal residue" evidence="9">
    <location>
        <position position="67"/>
    </location>
</feature>
<keyword evidence="2" id="KW-0813">Transport</keyword>
<evidence type="ECO:0000256" key="7">
    <source>
        <dbReference type="ARBA" id="ARBA00022777"/>
    </source>
</evidence>
<evidence type="ECO:0000313" key="9">
    <source>
        <dbReference type="EMBL" id="PHL19881.1"/>
    </source>
</evidence>
<evidence type="ECO:0000256" key="4">
    <source>
        <dbReference type="ARBA" id="ARBA00022597"/>
    </source>
</evidence>
<evidence type="ECO:0000256" key="3">
    <source>
        <dbReference type="ARBA" id="ARBA00022490"/>
    </source>
</evidence>
<keyword evidence="3" id="KW-0963">Cytoplasm</keyword>
<sequence>MIVLTRVDHRLLHGQVAFSWTQTIGADCILIANDDVPTNEIRKTTIKLAKPQGVKLVIKSIDDSIAA</sequence>
<evidence type="ECO:0000256" key="2">
    <source>
        <dbReference type="ARBA" id="ARBA00022448"/>
    </source>
</evidence>
<dbReference type="GO" id="GO:0009401">
    <property type="term" value="P:phosphoenolpyruvate-dependent sugar phosphotransferase system"/>
    <property type="evidence" value="ECO:0007669"/>
    <property type="project" value="UniProtKB-KW"/>
</dbReference>
<evidence type="ECO:0000256" key="5">
    <source>
        <dbReference type="ARBA" id="ARBA00022679"/>
    </source>
</evidence>
<dbReference type="AlphaFoldDB" id="A0A2G0E5Z4"/>
<comment type="subcellular location">
    <subcellularLocation>
        <location evidence="1">Cytoplasm</location>
    </subcellularLocation>
</comment>
<gene>
    <name evidence="9" type="ORF">CQR37_17750</name>
</gene>
<dbReference type="InterPro" id="IPR004720">
    <property type="entry name" value="PTS_IIB_sorbose-sp"/>
</dbReference>
<dbReference type="Gene3D" id="3.40.35.10">
    <property type="entry name" value="Phosphotransferase system, sorbose subfamily IIB component"/>
    <property type="match status" value="1"/>
</dbReference>
<dbReference type="Pfam" id="PF03830">
    <property type="entry name" value="PTSIIB_sorb"/>
    <property type="match status" value="1"/>
</dbReference>
<dbReference type="GO" id="GO:0005737">
    <property type="term" value="C:cytoplasm"/>
    <property type="evidence" value="ECO:0007669"/>
    <property type="project" value="UniProtKB-SubCell"/>
</dbReference>
<protein>
    <submittedName>
        <fullName evidence="9">PTS mannose/fructose/sorbose transporter subunit IIB</fullName>
    </submittedName>
</protein>
<proteinExistence type="predicted"/>
<dbReference type="Proteomes" id="UP000224303">
    <property type="component" value="Unassembled WGS sequence"/>
</dbReference>
<evidence type="ECO:0000256" key="6">
    <source>
        <dbReference type="ARBA" id="ARBA00022683"/>
    </source>
</evidence>
<dbReference type="SUPFAM" id="SSF52728">
    <property type="entry name" value="PTS IIb component"/>
    <property type="match status" value="1"/>
</dbReference>
<accession>A0A2G0E5Z4</accession>
<evidence type="ECO:0000313" key="10">
    <source>
        <dbReference type="Proteomes" id="UP000224303"/>
    </source>
</evidence>
<dbReference type="GO" id="GO:0016301">
    <property type="term" value="F:kinase activity"/>
    <property type="evidence" value="ECO:0007669"/>
    <property type="project" value="UniProtKB-KW"/>
</dbReference>
<organism evidence="9 10">
    <name type="scientific">Enterococcus faecium</name>
    <name type="common">Streptococcus faecium</name>
    <dbReference type="NCBI Taxonomy" id="1352"/>
    <lineage>
        <taxon>Bacteria</taxon>
        <taxon>Bacillati</taxon>
        <taxon>Bacillota</taxon>
        <taxon>Bacilli</taxon>
        <taxon>Lactobacillales</taxon>
        <taxon>Enterococcaceae</taxon>
        <taxon>Enterococcus</taxon>
    </lineage>
</organism>
<comment type="caution">
    <text evidence="9">The sequence shown here is derived from an EMBL/GenBank/DDBJ whole genome shotgun (WGS) entry which is preliminary data.</text>
</comment>
<dbReference type="EMBL" id="PCGC01000640">
    <property type="protein sequence ID" value="PHL19881.1"/>
    <property type="molecule type" value="Genomic_DNA"/>
</dbReference>
<feature type="domain" description="PTS EIIB type-4" evidence="8">
    <location>
        <begin position="1"/>
        <end position="67"/>
    </location>
</feature>
<evidence type="ECO:0000256" key="1">
    <source>
        <dbReference type="ARBA" id="ARBA00004496"/>
    </source>
</evidence>
<reference evidence="9 10" key="1">
    <citation type="submission" date="2017-10" db="EMBL/GenBank/DDBJ databases">
        <title>Draft genomes of the Enterococcus faecium isolated from human feces before and after Helicobacter pylori eradication therapy.</title>
        <authorList>
            <person name="Prianichniikov N.A."/>
            <person name="Glushchenko O.E."/>
            <person name="Malakhova M.V."/>
        </authorList>
    </citation>
    <scope>NUCLEOTIDE SEQUENCE [LARGE SCALE GENOMIC DNA]</scope>
    <source>
        <strain evidence="9 10">Hp_5-7</strain>
    </source>
</reference>
<dbReference type="GO" id="GO:0008982">
    <property type="term" value="F:protein-N(PI)-phosphohistidine-sugar phosphotransferase activity"/>
    <property type="evidence" value="ECO:0007669"/>
    <property type="project" value="InterPro"/>
</dbReference>
<dbReference type="RefSeq" id="WP_143353477.1">
    <property type="nucleotide sequence ID" value="NZ_PCGC01000640.1"/>
</dbReference>
<evidence type="ECO:0000259" key="8">
    <source>
        <dbReference type="PROSITE" id="PS51101"/>
    </source>
</evidence>
<keyword evidence="6" id="KW-0598">Phosphotransferase system</keyword>
<dbReference type="PROSITE" id="PS51101">
    <property type="entry name" value="PTS_EIIB_TYPE_4"/>
    <property type="match status" value="1"/>
</dbReference>
<dbReference type="InterPro" id="IPR036667">
    <property type="entry name" value="PTS_IIB_sorbose-sp_sf"/>
</dbReference>